<keyword evidence="1" id="KW-0479">Metal-binding</keyword>
<dbReference type="EMBL" id="VFQX01000028">
    <property type="protein sequence ID" value="KAF0979100.1"/>
    <property type="molecule type" value="Genomic_DNA"/>
</dbReference>
<evidence type="ECO:0000313" key="3">
    <source>
        <dbReference type="Proteomes" id="UP000444721"/>
    </source>
</evidence>
<dbReference type="VEuPathDB" id="AmoebaDB:NfTy_034820"/>
<feature type="binding site" evidence="1">
    <location>
        <position position="362"/>
    </location>
    <ligand>
        <name>Mg(2+)</name>
        <dbReference type="ChEBI" id="CHEBI:18420"/>
        <label>1</label>
    </ligand>
</feature>
<protein>
    <recommendedName>
        <fullName evidence="4">ADP-ribosylglycohydrolase</fullName>
    </recommendedName>
</protein>
<dbReference type="RefSeq" id="XP_044563813.1">
    <property type="nucleotide sequence ID" value="XM_044705336.1"/>
</dbReference>
<dbReference type="Gene3D" id="1.10.4080.10">
    <property type="entry name" value="ADP-ribosylation/Crystallin J1"/>
    <property type="match status" value="1"/>
</dbReference>
<dbReference type="InterPro" id="IPR005502">
    <property type="entry name" value="Ribosyl_crysJ1"/>
</dbReference>
<dbReference type="PANTHER" id="PTHR16222">
    <property type="entry name" value="ADP-RIBOSYLGLYCOHYDROLASE"/>
    <property type="match status" value="1"/>
</dbReference>
<evidence type="ECO:0000256" key="1">
    <source>
        <dbReference type="PIRSR" id="PIRSR605502-1"/>
    </source>
</evidence>
<proteinExistence type="predicted"/>
<feature type="binding site" evidence="1">
    <location>
        <position position="360"/>
    </location>
    <ligand>
        <name>Mg(2+)</name>
        <dbReference type="ChEBI" id="CHEBI:18420"/>
        <label>1</label>
    </ligand>
</feature>
<dbReference type="SUPFAM" id="SSF101478">
    <property type="entry name" value="ADP-ribosylglycohydrolase"/>
    <property type="match status" value="1"/>
</dbReference>
<organism evidence="2 3">
    <name type="scientific">Naegleria fowleri</name>
    <name type="common">Brain eating amoeba</name>
    <dbReference type="NCBI Taxonomy" id="5763"/>
    <lineage>
        <taxon>Eukaryota</taxon>
        <taxon>Discoba</taxon>
        <taxon>Heterolobosea</taxon>
        <taxon>Tetramitia</taxon>
        <taxon>Eutetramitia</taxon>
        <taxon>Vahlkampfiidae</taxon>
        <taxon>Naegleria</taxon>
    </lineage>
</organism>
<evidence type="ECO:0000313" key="2">
    <source>
        <dbReference type="EMBL" id="KAF0979100.1"/>
    </source>
</evidence>
<keyword evidence="3" id="KW-1185">Reference proteome</keyword>
<comment type="caution">
    <text evidence="2">The sequence shown here is derived from an EMBL/GenBank/DDBJ whole genome shotgun (WGS) entry which is preliminary data.</text>
</comment>
<dbReference type="Proteomes" id="UP000444721">
    <property type="component" value="Unassembled WGS sequence"/>
</dbReference>
<dbReference type="VEuPathDB" id="AmoebaDB:NF0093530"/>
<reference evidence="2 3" key="1">
    <citation type="journal article" date="2019" name="Sci. Rep.">
        <title>Nanopore sequencing improves the draft genome of the human pathogenic amoeba Naegleria fowleri.</title>
        <authorList>
            <person name="Liechti N."/>
            <person name="Schurch N."/>
            <person name="Bruggmann R."/>
            <person name="Wittwer M."/>
        </authorList>
    </citation>
    <scope>NUCLEOTIDE SEQUENCE [LARGE SCALE GENOMIC DNA]</scope>
    <source>
        <strain evidence="2 3">ATCC 30894</strain>
    </source>
</reference>
<comment type="cofactor">
    <cofactor evidence="1">
        <name>Mg(2+)</name>
        <dbReference type="ChEBI" id="CHEBI:18420"/>
    </cofactor>
    <text evidence="1">Binds 2 magnesium ions per subunit.</text>
</comment>
<dbReference type="VEuPathDB" id="AmoebaDB:FDP41_002170"/>
<feature type="binding site" evidence="1">
    <location>
        <position position="97"/>
    </location>
    <ligand>
        <name>Mg(2+)</name>
        <dbReference type="ChEBI" id="CHEBI:18420"/>
        <label>1</label>
    </ligand>
</feature>
<keyword evidence="1" id="KW-0460">Magnesium</keyword>
<feature type="binding site" evidence="1">
    <location>
        <position position="363"/>
    </location>
    <ligand>
        <name>Mg(2+)</name>
        <dbReference type="ChEBI" id="CHEBI:18420"/>
        <label>1</label>
    </ligand>
</feature>
<dbReference type="GeneID" id="68109388"/>
<dbReference type="OrthoDB" id="10260056at2759"/>
<gene>
    <name evidence="2" type="ORF">FDP41_002170</name>
</gene>
<feature type="binding site" evidence="1">
    <location>
        <position position="98"/>
    </location>
    <ligand>
        <name>Mg(2+)</name>
        <dbReference type="ChEBI" id="CHEBI:18420"/>
        <label>1</label>
    </ligand>
</feature>
<dbReference type="InterPro" id="IPR036705">
    <property type="entry name" value="Ribosyl_crysJ1_sf"/>
</dbReference>
<feature type="binding site" evidence="1">
    <location>
        <position position="99"/>
    </location>
    <ligand>
        <name>Mg(2+)</name>
        <dbReference type="ChEBI" id="CHEBI:18420"/>
        <label>1</label>
    </ligand>
</feature>
<evidence type="ECO:0008006" key="4">
    <source>
        <dbReference type="Google" id="ProtNLM"/>
    </source>
</evidence>
<dbReference type="GO" id="GO:0046872">
    <property type="term" value="F:metal ion binding"/>
    <property type="evidence" value="ECO:0007669"/>
    <property type="project" value="UniProtKB-KW"/>
</dbReference>
<dbReference type="PANTHER" id="PTHR16222:SF12">
    <property type="entry name" value="ADP-RIBOSYLGLYCOHYDROLASE-RELATED"/>
    <property type="match status" value="1"/>
</dbReference>
<dbReference type="InterPro" id="IPR050792">
    <property type="entry name" value="ADP-ribosylglycohydrolase"/>
</dbReference>
<accession>A0A6A5BZU7</accession>
<dbReference type="AlphaFoldDB" id="A0A6A5BZU7"/>
<name>A0A6A5BZU7_NAEFO</name>
<sequence>MSLSTLTFENQIDHRQDIPLLECATRCTSPPQYLAMALAAIGSTIGDALGSPFENKSPNEISNMWILKKSNSSSSLTTNSRQYVFPKKLCHLGLIYTDDTQMSISLIESYLINQRLDPIYIKTLWKALSKQDWFSWAGSPLSQYQFGGFRGTGKNFRESVDSLNAECDNDISRPTAGNGVAMRSWPCAIAACRKDIPYYDQIEQLRKDVLMNGELTHKDIFGIVPAYGIAWLTYQWIQGNLVELNTFELIREVIQEIKSFEIWLSQFPNYQNAKERIYSTSLKAILDELSSSHTSSNQELIDIATKTIVEISNLTTKQNVKNANDGFAMASVTCALFHAIILRNEDFLVCLKRVIDVGGDTDTVASMVGAMVGAYKGWAINISNSKWNSNSNSNSKQQFAYFVVQQVVGFEYLYEFYRHFIEWTLGMHSNEDVTMLKSQYCGFLLQQEKAVTRIILSVENDKRTPHYKTSSPMNMVTKIGNRLATERSQFFGNDEEFVEKVIPKYANEIEWMSDSDIQKIYSMVFKKHQMGQYGGRSIHK</sequence>
<dbReference type="Pfam" id="PF03747">
    <property type="entry name" value="ADP_ribosyl_GH"/>
    <property type="match status" value="1"/>
</dbReference>